<dbReference type="OrthoDB" id="1747797at2759"/>
<dbReference type="InterPro" id="IPR050905">
    <property type="entry name" value="Plant_NBS-LRR"/>
</dbReference>
<dbReference type="AlphaFoldDB" id="A0A5C7IAM6"/>
<organism evidence="3 4">
    <name type="scientific">Acer yangbiense</name>
    <dbReference type="NCBI Taxonomy" id="1000413"/>
    <lineage>
        <taxon>Eukaryota</taxon>
        <taxon>Viridiplantae</taxon>
        <taxon>Streptophyta</taxon>
        <taxon>Embryophyta</taxon>
        <taxon>Tracheophyta</taxon>
        <taxon>Spermatophyta</taxon>
        <taxon>Magnoliopsida</taxon>
        <taxon>eudicotyledons</taxon>
        <taxon>Gunneridae</taxon>
        <taxon>Pentapetalae</taxon>
        <taxon>rosids</taxon>
        <taxon>malvids</taxon>
        <taxon>Sapindales</taxon>
        <taxon>Sapindaceae</taxon>
        <taxon>Hippocastanoideae</taxon>
        <taxon>Acereae</taxon>
        <taxon>Acer</taxon>
    </lineage>
</organism>
<evidence type="ECO:0000313" key="4">
    <source>
        <dbReference type="Proteomes" id="UP000323000"/>
    </source>
</evidence>
<protein>
    <recommendedName>
        <fullName evidence="2">Disease resistance protein At4g27190-like leucine-rich repeats domain-containing protein</fullName>
    </recommendedName>
</protein>
<dbReference type="PANTHER" id="PTHR33463">
    <property type="entry name" value="NB-ARC DOMAIN-CONTAINING PROTEIN-RELATED"/>
    <property type="match status" value="1"/>
</dbReference>
<evidence type="ECO:0000259" key="2">
    <source>
        <dbReference type="Pfam" id="PF23247"/>
    </source>
</evidence>
<sequence>MLDLEMIWPNQLCKDPQKMFSFQKLSSVVVHHCMSLKYLFLVSIAKSLSELEKLHVHYCEVLEEIVGDDHEEAKVADTFVFPQVTSLKLGYLPRLKVKTLYHGVHTSKNVGHVWF</sequence>
<proteinExistence type="predicted"/>
<dbReference type="Pfam" id="PF23247">
    <property type="entry name" value="LRR_RPS2"/>
    <property type="match status" value="1"/>
</dbReference>
<evidence type="ECO:0000256" key="1">
    <source>
        <dbReference type="ARBA" id="ARBA00022821"/>
    </source>
</evidence>
<keyword evidence="4" id="KW-1185">Reference proteome</keyword>
<dbReference type="InterPro" id="IPR057135">
    <property type="entry name" value="At4g27190-like_LRR"/>
</dbReference>
<feature type="domain" description="Disease resistance protein At4g27190-like leucine-rich repeats" evidence="2">
    <location>
        <begin position="4"/>
        <end position="60"/>
    </location>
</feature>
<keyword evidence="1" id="KW-0611">Plant defense</keyword>
<accession>A0A5C7IAM6</accession>
<evidence type="ECO:0000313" key="3">
    <source>
        <dbReference type="EMBL" id="TXG65742.1"/>
    </source>
</evidence>
<dbReference type="EMBL" id="VAHF01000003">
    <property type="protein sequence ID" value="TXG65742.1"/>
    <property type="molecule type" value="Genomic_DNA"/>
</dbReference>
<gene>
    <name evidence="3" type="ORF">EZV62_007017</name>
</gene>
<comment type="caution">
    <text evidence="3">The sequence shown here is derived from an EMBL/GenBank/DDBJ whole genome shotgun (WGS) entry which is preliminary data.</text>
</comment>
<name>A0A5C7IAM6_9ROSI</name>
<reference evidence="4" key="1">
    <citation type="journal article" date="2019" name="Gigascience">
        <title>De novo genome assembly of the endangered Acer yangbiense, a plant species with extremely small populations endemic to Yunnan Province, China.</title>
        <authorList>
            <person name="Yang J."/>
            <person name="Wariss H.M."/>
            <person name="Tao L."/>
            <person name="Zhang R."/>
            <person name="Yun Q."/>
            <person name="Hollingsworth P."/>
            <person name="Dao Z."/>
            <person name="Luo G."/>
            <person name="Guo H."/>
            <person name="Ma Y."/>
            <person name="Sun W."/>
        </authorList>
    </citation>
    <scope>NUCLEOTIDE SEQUENCE [LARGE SCALE GENOMIC DNA]</scope>
    <source>
        <strain evidence="4">cv. Malutang</strain>
    </source>
</reference>
<dbReference type="Proteomes" id="UP000323000">
    <property type="component" value="Chromosome 3"/>
</dbReference>
<dbReference type="PANTHER" id="PTHR33463:SF204">
    <property type="entry name" value="NB-ARC DOMAIN-CONTAINING PROTEIN"/>
    <property type="match status" value="1"/>
</dbReference>